<feature type="domain" description="Tc toxin complex TcA C-terminal TcB-binding" evidence="1">
    <location>
        <begin position="798"/>
        <end position="1092"/>
    </location>
</feature>
<evidence type="ECO:0000313" key="3">
    <source>
        <dbReference type="Proteomes" id="UP000441754"/>
    </source>
</evidence>
<dbReference type="Pfam" id="PF18276">
    <property type="entry name" value="TcA_TcB_BD"/>
    <property type="match status" value="1"/>
</dbReference>
<comment type="caution">
    <text evidence="2">The sequence shown here is derived from an EMBL/GenBank/DDBJ whole genome shotgun (WGS) entry which is preliminary data.</text>
</comment>
<proteinExistence type="predicted"/>
<sequence length="1249" mass="139470">MTQFMNASTVFHGSLDASLTKYLDNWEKSVETITGERHIVTQTRTVRYRFYSHFHPYVRELGKRLIEKSVSGLQAADTEYVQNTDGTFLTLPFSFRLALPAGLALNLPKPGEPGKFEAITLPDVITVTLPETVKIKLADGNEATLPGNVIAQGTDRGTRVVQTDGKTADLPLETVVSLADVLTVTLPEAVIITGEDGMLRRLTESAIVDVPAGTNVQLLGGKPQPTLFRDFFKDRYGPTDLVQRPYPVRDLDFSSSGAYAVYNWELFYHIPLAIAVNLSKNQRYEEAQRWFHFIFDPTDSSDGPTPERFWKVKPFQFTEVRQIEDILINLSSGADSQLKQDTVNSIGAWKDAPFRPHLVARYRQTAYMFKAVMAYLDNLIAWGDDLFRQDTGEAINEATQIYVLASLLLGERPQAVPQKGTIAPLTYASKRGKWDEFDNTLEKIESEIPFDLTPFPTSGGADAQFATLRSISTALYFCVPRNDKLMSYWDTVADRLFKIRNSLNLQGIFRQLPLFEPPIDPALLARATAAGLDVGTVIAGINQPLSLVRFQLLAQKAGEICQEVKSLGNNLLSAIEKEDNEALAILRARHEKAILDLTETVKYAQWQETIKNREGLETSLANAVQRYVYYERQLGKQESDITIPELEGLDAESLAKFKFKAAEPGLERRPVAIDIAQDLGSSGGKMVSSHEAEELEKSGLARDIQDVIKALNLAAQGTSLIPDFGIKLHFWGLGGDMTLGGTKISAMSKYAAEVALAYADRLSYEAGRAAKIGSYARREQEWAFQSGTIAGEINQIFKQLRAAQIRESIAEREWRNHQKQMQHAAEIEDFLTNEKVGKKTNQAFYAWLKREVRGIYGTVFQFAYEVAKKAERALQHELGKPDLTFLQYGYMAGKEGLLAGEKLYLDIKRMEMAYLELNQREYELTKNVSLLQIDPTALLQLRTTGRCTISLPEELFDMDGPGHYFRRIKTVALSIPCVIGPYASVNCTLTLLKSSIRRSALLRDGNYARENAEDERFSDYFGSMQSIVTSTAQNDSGLFETNLRDERYLPFENAGAVSEWQLALPADPSRNDPAQFDYDTISDVILHLKYTAREAGDQLRNKALANLKSRIDDSTAAGTVRLFSVRHEFPTEWAKARGTLNSGATVAELKLTFQPQHYPFWSQAHLQSVKRIDAYAKVGSGVNGVDLFGKLSLDGQPDNNAKYPLAAKQGNLRFGVIDPAALPTPTSELKLYLTQKTIDDLLLLVSWGK</sequence>
<name>A0A7K0ESK7_9BACT</name>
<dbReference type="AlphaFoldDB" id="A0A7K0ESK7"/>
<gene>
    <name evidence="2" type="ORF">GJJ30_26095</name>
</gene>
<evidence type="ECO:0000313" key="2">
    <source>
        <dbReference type="EMBL" id="MRS64797.1"/>
    </source>
</evidence>
<accession>A0A7K0ESK7</accession>
<protein>
    <submittedName>
        <fullName evidence="2">Insecticidal toxin protein</fullName>
    </submittedName>
</protein>
<keyword evidence="3" id="KW-1185">Reference proteome</keyword>
<dbReference type="EMBL" id="WJXZ01000014">
    <property type="protein sequence ID" value="MRS64797.1"/>
    <property type="molecule type" value="Genomic_DNA"/>
</dbReference>
<dbReference type="Proteomes" id="UP000441754">
    <property type="component" value="Unassembled WGS sequence"/>
</dbReference>
<evidence type="ECO:0000259" key="1">
    <source>
        <dbReference type="Pfam" id="PF18276"/>
    </source>
</evidence>
<reference evidence="2 3" key="1">
    <citation type="journal article" date="2018" name="Antonie Van Leeuwenhoek">
        <title>Larkinella terrae sp. nov., isolated from soil on Jeju Island, South Korea.</title>
        <authorList>
            <person name="Ten L.N."/>
            <person name="Jeon J."/>
            <person name="Park S.J."/>
            <person name="Park S."/>
            <person name="Lee S.Y."/>
            <person name="Kim M.K."/>
            <person name="Jung H.Y."/>
        </authorList>
    </citation>
    <scope>NUCLEOTIDE SEQUENCE [LARGE SCALE GENOMIC DNA]</scope>
    <source>
        <strain evidence="2 3">KCTC 52001</strain>
    </source>
</reference>
<dbReference type="InterPro" id="IPR040840">
    <property type="entry name" value="TcA_TcB_BD"/>
</dbReference>
<organism evidence="2 3">
    <name type="scientific">Larkinella terrae</name>
    <dbReference type="NCBI Taxonomy" id="2025311"/>
    <lineage>
        <taxon>Bacteria</taxon>
        <taxon>Pseudomonadati</taxon>
        <taxon>Bacteroidota</taxon>
        <taxon>Cytophagia</taxon>
        <taxon>Cytophagales</taxon>
        <taxon>Spirosomataceae</taxon>
        <taxon>Larkinella</taxon>
    </lineage>
</organism>